<feature type="compositionally biased region" description="Basic and acidic residues" evidence="1">
    <location>
        <begin position="63"/>
        <end position="78"/>
    </location>
</feature>
<reference evidence="2" key="1">
    <citation type="journal article" date="2022" name="New Phytol.">
        <title>Evolutionary transition to the ectomycorrhizal habit in the genomes of a hyperdiverse lineage of mushroom-forming fungi.</title>
        <authorList>
            <person name="Looney B."/>
            <person name="Miyauchi S."/>
            <person name="Morin E."/>
            <person name="Drula E."/>
            <person name="Courty P.E."/>
            <person name="Kohler A."/>
            <person name="Kuo A."/>
            <person name="LaButti K."/>
            <person name="Pangilinan J."/>
            <person name="Lipzen A."/>
            <person name="Riley R."/>
            <person name="Andreopoulos W."/>
            <person name="He G."/>
            <person name="Johnson J."/>
            <person name="Nolan M."/>
            <person name="Tritt A."/>
            <person name="Barry K.W."/>
            <person name="Grigoriev I.V."/>
            <person name="Nagy L.G."/>
            <person name="Hibbett D."/>
            <person name="Henrissat B."/>
            <person name="Matheny P.B."/>
            <person name="Labbe J."/>
            <person name="Martin F.M."/>
        </authorList>
    </citation>
    <scope>NUCLEOTIDE SEQUENCE</scope>
    <source>
        <strain evidence="2">BPL690</strain>
    </source>
</reference>
<dbReference type="PANTHER" id="PTHR28218">
    <property type="entry name" value="VPS4-ASSOCIATED PROTEIN 1"/>
    <property type="match status" value="1"/>
</dbReference>
<protein>
    <submittedName>
        <fullName evidence="2">VPS4-associated protein 1</fullName>
    </submittedName>
</protein>
<gene>
    <name evidence="2" type="ORF">B0F90DRAFT_1809944</name>
</gene>
<evidence type="ECO:0000313" key="3">
    <source>
        <dbReference type="Proteomes" id="UP001203297"/>
    </source>
</evidence>
<accession>A0AAD4QP51</accession>
<dbReference type="GO" id="GO:0007034">
    <property type="term" value="P:vacuolar transport"/>
    <property type="evidence" value="ECO:0007669"/>
    <property type="project" value="TreeGrafter"/>
</dbReference>
<dbReference type="AlphaFoldDB" id="A0AAD4QP51"/>
<feature type="compositionally biased region" description="Pro residues" evidence="1">
    <location>
        <begin position="101"/>
        <end position="113"/>
    </location>
</feature>
<dbReference type="GO" id="GO:0005768">
    <property type="term" value="C:endosome"/>
    <property type="evidence" value="ECO:0007669"/>
    <property type="project" value="TreeGrafter"/>
</dbReference>
<keyword evidence="3" id="KW-1185">Reference proteome</keyword>
<dbReference type="PANTHER" id="PTHR28218:SF1">
    <property type="entry name" value="VPS4-ASSOCIATED PROTEIN 1"/>
    <property type="match status" value="1"/>
</dbReference>
<name>A0AAD4QP51_9AGAM</name>
<sequence length="167" mass="17995">MSFQNVYYKRVTATPRACYVCSKPTTTCLASTNTVDFVYTCDAHLFDTGFATEIVDPKEVSNEGIARVKADPAKETSESSRNGTGTEGGKEGSKENGPNSPSSPAPVALPSPPAVGSGAVTPTHKRYSLHRDFYAMRQAEYRRRRQAKQMQELAPRLPGAPHGSLAG</sequence>
<evidence type="ECO:0000313" key="2">
    <source>
        <dbReference type="EMBL" id="KAI0301844.1"/>
    </source>
</evidence>
<evidence type="ECO:0000256" key="1">
    <source>
        <dbReference type="SAM" id="MobiDB-lite"/>
    </source>
</evidence>
<dbReference type="Pfam" id="PF08432">
    <property type="entry name" value="Vfa1"/>
    <property type="match status" value="1"/>
</dbReference>
<dbReference type="InterPro" id="IPR013640">
    <property type="entry name" value="Vfa1"/>
</dbReference>
<organism evidence="2 3">
    <name type="scientific">Multifurca ochricompacta</name>
    <dbReference type="NCBI Taxonomy" id="376703"/>
    <lineage>
        <taxon>Eukaryota</taxon>
        <taxon>Fungi</taxon>
        <taxon>Dikarya</taxon>
        <taxon>Basidiomycota</taxon>
        <taxon>Agaricomycotina</taxon>
        <taxon>Agaricomycetes</taxon>
        <taxon>Russulales</taxon>
        <taxon>Russulaceae</taxon>
        <taxon>Multifurca</taxon>
    </lineage>
</organism>
<feature type="region of interest" description="Disordered" evidence="1">
    <location>
        <begin position="63"/>
        <end position="167"/>
    </location>
</feature>
<proteinExistence type="predicted"/>
<dbReference type="EMBL" id="WTXG01000012">
    <property type="protein sequence ID" value="KAI0301844.1"/>
    <property type="molecule type" value="Genomic_DNA"/>
</dbReference>
<comment type="caution">
    <text evidence="2">The sequence shown here is derived from an EMBL/GenBank/DDBJ whole genome shotgun (WGS) entry which is preliminary data.</text>
</comment>
<dbReference type="Proteomes" id="UP001203297">
    <property type="component" value="Unassembled WGS sequence"/>
</dbReference>